<evidence type="ECO:0000313" key="7">
    <source>
        <dbReference type="EMBL" id="TNJ29404.1"/>
    </source>
</evidence>
<feature type="transmembrane region" description="Helical" evidence="6">
    <location>
        <begin position="347"/>
        <end position="370"/>
    </location>
</feature>
<protein>
    <recommendedName>
        <fullName evidence="9">LMBR1-like membrane protein</fullName>
    </recommendedName>
</protein>
<dbReference type="PANTHER" id="PTHR31652">
    <property type="entry name" value="LIMR FAMILY PROTEIN DDB_G0283707-RELATED"/>
    <property type="match status" value="1"/>
</dbReference>
<keyword evidence="8" id="KW-1185">Reference proteome</keyword>
<dbReference type="Proteomes" id="UP000315496">
    <property type="component" value="Chromosome 1"/>
</dbReference>
<organism evidence="7 8">
    <name type="scientific">Giardia muris</name>
    <dbReference type="NCBI Taxonomy" id="5742"/>
    <lineage>
        <taxon>Eukaryota</taxon>
        <taxon>Metamonada</taxon>
        <taxon>Diplomonadida</taxon>
        <taxon>Hexamitidae</taxon>
        <taxon>Giardiinae</taxon>
        <taxon>Giardia</taxon>
    </lineage>
</organism>
<dbReference type="PANTHER" id="PTHR31652:SF0">
    <property type="entry name" value="LIMR FAMILY PROTEIN DDB_G0283707-RELATED"/>
    <property type="match status" value="1"/>
</dbReference>
<keyword evidence="2 6" id="KW-0812">Transmembrane</keyword>
<keyword evidence="3 6" id="KW-1133">Transmembrane helix</keyword>
<feature type="transmembrane region" description="Helical" evidence="6">
    <location>
        <begin position="80"/>
        <end position="104"/>
    </location>
</feature>
<proteinExistence type="predicted"/>
<comment type="subcellular location">
    <subcellularLocation>
        <location evidence="1">Membrane</location>
        <topology evidence="1">Multi-pass membrane protein</topology>
    </subcellularLocation>
</comment>
<evidence type="ECO:0000313" key="8">
    <source>
        <dbReference type="Proteomes" id="UP000315496"/>
    </source>
</evidence>
<evidence type="ECO:0000256" key="3">
    <source>
        <dbReference type="ARBA" id="ARBA00022989"/>
    </source>
</evidence>
<dbReference type="GO" id="GO:0016020">
    <property type="term" value="C:membrane"/>
    <property type="evidence" value="ECO:0007669"/>
    <property type="project" value="UniProtKB-SubCell"/>
</dbReference>
<sequence length="530" mass="60117">MEGYRWGILAVGIAALALAVVASVYILLYWSKPDERWTEIPSRILAVFTLTFMFMLPIIISLEVSNGKVVTSGVGNTFAYVWLVLATSTIFLGLFLVPLCYFYLVDRFYNRTVGKALLGGLWKASIALAIGLVLSGITYAVIKSKMTTIFTDTILQKVGFLNCLILCCTFLSTIFYTLFLSIGLFIHPTGYIIKFIRRPHSLSTTELVKFKQEYKKRAGTLLQEYDRIYHALTNHFTPTEIDVLISNNERTVLFGRPGLRKEERNFEKLERDLDLMEKEYTETIAINIRETANPLKYFISLGFGVFLLLVSILWYSQIIAAKCNKRFLDKAYIGMDTALRNVPALTVVFYGAMAIHLMFCFVNGVTMLGLKFFFFIKIYPMERNSTPLRGFLFNCMLLLSGGLASVTFLAYVTRDYVIGTTDTVTTTSITYQLFYLFPTNDASGLKWWFENMYWFVVALAPIAVALWVTHTFVRCKCCKIVKRDPKEEEAKRKKKKEKDDLLNFSQKGPLGGGKAGMMLTAAKGLMGLNN</sequence>
<comment type="caution">
    <text evidence="7">The sequence shown here is derived from an EMBL/GenBank/DDBJ whole genome shotgun (WGS) entry which is preliminary data.</text>
</comment>
<evidence type="ECO:0000256" key="1">
    <source>
        <dbReference type="ARBA" id="ARBA00004141"/>
    </source>
</evidence>
<gene>
    <name evidence="7" type="ORF">GMRT_15981</name>
</gene>
<keyword evidence="4 6" id="KW-0472">Membrane</keyword>
<evidence type="ECO:0008006" key="9">
    <source>
        <dbReference type="Google" id="ProtNLM"/>
    </source>
</evidence>
<feature type="transmembrane region" description="Helical" evidence="6">
    <location>
        <begin position="6"/>
        <end position="28"/>
    </location>
</feature>
<feature type="transmembrane region" description="Helical" evidence="6">
    <location>
        <begin position="297"/>
        <end position="316"/>
    </location>
</feature>
<evidence type="ECO:0000256" key="6">
    <source>
        <dbReference type="SAM" id="Phobius"/>
    </source>
</evidence>
<dbReference type="AlphaFoldDB" id="A0A4Z1SU77"/>
<feature type="coiled-coil region" evidence="5">
    <location>
        <begin position="259"/>
        <end position="286"/>
    </location>
</feature>
<evidence type="ECO:0000256" key="4">
    <source>
        <dbReference type="ARBA" id="ARBA00023136"/>
    </source>
</evidence>
<evidence type="ECO:0000256" key="2">
    <source>
        <dbReference type="ARBA" id="ARBA00022692"/>
    </source>
</evidence>
<dbReference type="OrthoDB" id="73273at2759"/>
<dbReference type="EMBL" id="VDLU01000001">
    <property type="protein sequence ID" value="TNJ29404.1"/>
    <property type="molecule type" value="Genomic_DNA"/>
</dbReference>
<feature type="transmembrane region" description="Helical" evidence="6">
    <location>
        <begin position="40"/>
        <end position="60"/>
    </location>
</feature>
<keyword evidence="5" id="KW-0175">Coiled coil</keyword>
<reference evidence="7 8" key="1">
    <citation type="submission" date="2019-05" db="EMBL/GenBank/DDBJ databases">
        <title>The compact genome of Giardia muris reveals important steps in the evolution of intestinal protozoan parasites.</title>
        <authorList>
            <person name="Xu F."/>
            <person name="Jimenez-Gonzalez A."/>
            <person name="Einarsson E."/>
            <person name="Astvaldsson A."/>
            <person name="Peirasmaki D."/>
            <person name="Eckmann L."/>
            <person name="Andersson J.O."/>
            <person name="Svard S.G."/>
            <person name="Jerlstrom-Hultqvist J."/>
        </authorList>
    </citation>
    <scope>NUCLEOTIDE SEQUENCE [LARGE SCALE GENOMIC DNA]</scope>
    <source>
        <strain evidence="7 8">Roberts-Thomson</strain>
    </source>
</reference>
<name>A0A4Z1SU77_GIAMU</name>
<feature type="transmembrane region" description="Helical" evidence="6">
    <location>
        <begin position="116"/>
        <end position="139"/>
    </location>
</feature>
<dbReference type="VEuPathDB" id="GiardiaDB:GMRT_15981"/>
<feature type="transmembrane region" description="Helical" evidence="6">
    <location>
        <begin position="452"/>
        <end position="473"/>
    </location>
</feature>
<feature type="transmembrane region" description="Helical" evidence="6">
    <location>
        <begin position="159"/>
        <end position="186"/>
    </location>
</feature>
<feature type="transmembrane region" description="Helical" evidence="6">
    <location>
        <begin position="391"/>
        <end position="412"/>
    </location>
</feature>
<accession>A0A4Z1SU77</accession>
<evidence type="ECO:0000256" key="5">
    <source>
        <dbReference type="SAM" id="Coils"/>
    </source>
</evidence>